<dbReference type="Pfam" id="PF24883">
    <property type="entry name" value="NPHP3_N"/>
    <property type="match status" value="1"/>
</dbReference>
<dbReference type="SUPFAM" id="SSF52540">
    <property type="entry name" value="P-loop containing nucleoside triphosphate hydrolases"/>
    <property type="match status" value="1"/>
</dbReference>
<dbReference type="Gene3D" id="3.40.50.300">
    <property type="entry name" value="P-loop containing nucleotide triphosphate hydrolases"/>
    <property type="match status" value="1"/>
</dbReference>
<evidence type="ECO:0000256" key="1">
    <source>
        <dbReference type="ARBA" id="ARBA00022737"/>
    </source>
</evidence>
<name>A0A9P8VDT0_9PEZI</name>
<keyword evidence="5" id="KW-1185">Reference proteome</keyword>
<evidence type="ECO:0000259" key="2">
    <source>
        <dbReference type="Pfam" id="PF24883"/>
    </source>
</evidence>
<evidence type="ECO:0000313" key="4">
    <source>
        <dbReference type="EMBL" id="KAH6689672.1"/>
    </source>
</evidence>
<dbReference type="InterPro" id="IPR056884">
    <property type="entry name" value="NPHP3-like_N"/>
</dbReference>
<gene>
    <name evidence="4" type="ORF">F5X68DRAFT_167231</name>
</gene>
<reference evidence="4" key="1">
    <citation type="journal article" date="2021" name="Nat. Commun.">
        <title>Genetic determinants of endophytism in the Arabidopsis root mycobiome.</title>
        <authorList>
            <person name="Mesny F."/>
            <person name="Miyauchi S."/>
            <person name="Thiergart T."/>
            <person name="Pickel B."/>
            <person name="Atanasova L."/>
            <person name="Karlsson M."/>
            <person name="Huettel B."/>
            <person name="Barry K.W."/>
            <person name="Haridas S."/>
            <person name="Chen C."/>
            <person name="Bauer D."/>
            <person name="Andreopoulos W."/>
            <person name="Pangilinan J."/>
            <person name="LaButti K."/>
            <person name="Riley R."/>
            <person name="Lipzen A."/>
            <person name="Clum A."/>
            <person name="Drula E."/>
            <person name="Henrissat B."/>
            <person name="Kohler A."/>
            <person name="Grigoriev I.V."/>
            <person name="Martin F.M."/>
            <person name="Hacquard S."/>
        </authorList>
    </citation>
    <scope>NUCLEOTIDE SEQUENCE</scope>
    <source>
        <strain evidence="4">MPI-SDFR-AT-0117</strain>
    </source>
</reference>
<accession>A0A9P8VDT0</accession>
<evidence type="ECO:0000259" key="3">
    <source>
        <dbReference type="Pfam" id="PF25053"/>
    </source>
</evidence>
<dbReference type="Pfam" id="PF25053">
    <property type="entry name" value="DUF7791"/>
    <property type="match status" value="1"/>
</dbReference>
<dbReference type="InterPro" id="IPR027417">
    <property type="entry name" value="P-loop_NTPase"/>
</dbReference>
<dbReference type="AlphaFoldDB" id="A0A9P8VDT0"/>
<proteinExistence type="predicted"/>
<sequence length="969" mass="110135">MSGLEFVGLASNVLQFLEFGFKVSLSAKALYHSASGATVDHDSLETDTVRLITLMEQVQQSRAASRIQAHSSTSSDADKTLWETAASCEQTAKDLVANLDDLKVKSQSRNKFGRAVIQAFKGEFAGERIRSAESRLKKLQSALLASIQVASWNQQSAILAIVEELKAKGYKQDTRFTADLEKLVQEKLLKSQQKSRQQTISDLTGVLDAFAIKATNVRKQQDILSSLYFTTLRERHSGIKDAHEVTLNWIDFDQGENKANFSPWLESPDREIYWVQGKAGSGKSTLMKALVARKETKDRLLHWAGSYPLFIVSHFFWNAGNLMQQSILGLLQTLVYQIFKQCPELIEIACPSRWAASSSHEWVEPWNQEELTSVLEAITNQQVLPSKFCFFIDGLDEYTDGAKRFQGSFTELFGLLRHLASSPSIKVCVSSRPWTVFEEAFGLGKWQLKLQDLTKNDIKLYVEALLGKNPEYQRISLDDADCAEIAPTIVKRADGVWLWVFLVVEQILRGISNQDSYKTLKLRLDSLPYTLDKYFAHMLQSIEPVYWEETNRIFRVMVAAGEALPLLSFSFLPQEMDNPNYAMDMAIASYNSKSLRKINKTERARIKARCHDLLHVSDCSEDWEQTIEYKVDFLHRTVKDFFEKTNILDSISNISTKRPEDNFDPFLSLCRIYLALTKSVSFHDPEHPNPAQVFAFADGLMDNAWNVQIRDDTGFRNRKSATDPLVLEVDRIDSQRRKLEMTFGLLDELDRTNEQLVSSHIGMHWTDFRSRLDGYFGPKKCKTFIAAAIEVGLASYVEEKLRDNAKAIVASKKGRPLLDHALCGIAKFHPPRRSLGVENEPLCIKIVKFLLEQGSADPNEHVEIVDKTRLSPWEHFLGVCFKPGRTSVDTEVAAMRFDAMLLLIRYGADINAHGWVEGVKGVGVLDVARAFEKSPARIERLQQLIDEKWAERQWQRRLFSKIVPSLWGR</sequence>
<evidence type="ECO:0008006" key="6">
    <source>
        <dbReference type="Google" id="ProtNLM"/>
    </source>
</evidence>
<dbReference type="InterPro" id="IPR056693">
    <property type="entry name" value="DUF7791"/>
</dbReference>
<feature type="domain" description="Nephrocystin 3-like N-terminal" evidence="2">
    <location>
        <begin position="258"/>
        <end position="432"/>
    </location>
</feature>
<dbReference type="OrthoDB" id="4851075at2759"/>
<dbReference type="PANTHER" id="PTHR10039:SF5">
    <property type="entry name" value="NACHT DOMAIN-CONTAINING PROTEIN"/>
    <property type="match status" value="1"/>
</dbReference>
<evidence type="ECO:0000313" key="5">
    <source>
        <dbReference type="Proteomes" id="UP000770015"/>
    </source>
</evidence>
<dbReference type="PANTHER" id="PTHR10039">
    <property type="entry name" value="AMELOGENIN"/>
    <property type="match status" value="1"/>
</dbReference>
<comment type="caution">
    <text evidence="4">The sequence shown here is derived from an EMBL/GenBank/DDBJ whole genome shotgun (WGS) entry which is preliminary data.</text>
</comment>
<dbReference type="EMBL" id="JAGSXJ010000007">
    <property type="protein sequence ID" value="KAH6689672.1"/>
    <property type="molecule type" value="Genomic_DNA"/>
</dbReference>
<keyword evidence="1" id="KW-0677">Repeat</keyword>
<protein>
    <recommendedName>
        <fullName evidence="6">NACHT domain-containing protein</fullName>
    </recommendedName>
</protein>
<feature type="domain" description="DUF7791" evidence="3">
    <location>
        <begin position="541"/>
        <end position="682"/>
    </location>
</feature>
<dbReference type="Proteomes" id="UP000770015">
    <property type="component" value="Unassembled WGS sequence"/>
</dbReference>
<organism evidence="4 5">
    <name type="scientific">Plectosphaerella plurivora</name>
    <dbReference type="NCBI Taxonomy" id="936078"/>
    <lineage>
        <taxon>Eukaryota</taxon>
        <taxon>Fungi</taxon>
        <taxon>Dikarya</taxon>
        <taxon>Ascomycota</taxon>
        <taxon>Pezizomycotina</taxon>
        <taxon>Sordariomycetes</taxon>
        <taxon>Hypocreomycetidae</taxon>
        <taxon>Glomerellales</taxon>
        <taxon>Plectosphaerellaceae</taxon>
        <taxon>Plectosphaerella</taxon>
    </lineage>
</organism>